<gene>
    <name evidence="7" type="ORF">PRUPE_6G229900</name>
</gene>
<dbReference type="eggNOG" id="ENOG502QTU9">
    <property type="taxonomic scope" value="Eukaryota"/>
</dbReference>
<dbReference type="EC" id="3.2.1.26" evidence="6"/>
<dbReference type="AlphaFoldDB" id="A0A251NVX4"/>
<proteinExistence type="inferred from homology"/>
<dbReference type="PANTHER" id="PTHR31916:SF37">
    <property type="entry name" value="ALKALINE_NEUTRAL INVERTASE"/>
    <property type="match status" value="1"/>
</dbReference>
<organism evidence="7 8">
    <name type="scientific">Prunus persica</name>
    <name type="common">Peach</name>
    <name type="synonym">Amygdalus persica</name>
    <dbReference type="NCBI Taxonomy" id="3760"/>
    <lineage>
        <taxon>Eukaryota</taxon>
        <taxon>Viridiplantae</taxon>
        <taxon>Streptophyta</taxon>
        <taxon>Embryophyta</taxon>
        <taxon>Tracheophyta</taxon>
        <taxon>Spermatophyta</taxon>
        <taxon>Magnoliopsida</taxon>
        <taxon>eudicotyledons</taxon>
        <taxon>Gunneridae</taxon>
        <taxon>Pentapetalae</taxon>
        <taxon>rosids</taxon>
        <taxon>fabids</taxon>
        <taxon>Rosales</taxon>
        <taxon>Rosaceae</taxon>
        <taxon>Amygdaloideae</taxon>
        <taxon>Amygdaleae</taxon>
        <taxon>Prunus</taxon>
    </lineage>
</organism>
<keyword evidence="3 6" id="KW-0378">Hydrolase</keyword>
<dbReference type="GO" id="GO:0004575">
    <property type="term" value="F:sucrose alpha-glucosidase activity"/>
    <property type="evidence" value="ECO:0000318"/>
    <property type="project" value="GO_Central"/>
</dbReference>
<dbReference type="InterPro" id="IPR012341">
    <property type="entry name" value="6hp_glycosidase-like_sf"/>
</dbReference>
<dbReference type="InterPro" id="IPR024746">
    <property type="entry name" value="Glyco_hydro_100"/>
</dbReference>
<comment type="function">
    <text evidence="6">Invertase that cleaves sucrose into glucose and fructose.</text>
</comment>
<reference evidence="7 8" key="1">
    <citation type="journal article" date="2013" name="Nat. Genet.">
        <title>The high-quality draft genome of peach (Prunus persica) identifies unique patterns of genetic diversity, domestication and genome evolution.</title>
        <authorList>
            <consortium name="International Peach Genome Initiative"/>
            <person name="Verde I."/>
            <person name="Abbott A.G."/>
            <person name="Scalabrin S."/>
            <person name="Jung S."/>
            <person name="Shu S."/>
            <person name="Marroni F."/>
            <person name="Zhebentyayeva T."/>
            <person name="Dettori M.T."/>
            <person name="Grimwood J."/>
            <person name="Cattonaro F."/>
            <person name="Zuccolo A."/>
            <person name="Rossini L."/>
            <person name="Jenkins J."/>
            <person name="Vendramin E."/>
            <person name="Meisel L.A."/>
            <person name="Decroocq V."/>
            <person name="Sosinski B."/>
            <person name="Prochnik S."/>
            <person name="Mitros T."/>
            <person name="Policriti A."/>
            <person name="Cipriani G."/>
            <person name="Dondini L."/>
            <person name="Ficklin S."/>
            <person name="Goodstein D.M."/>
            <person name="Xuan P."/>
            <person name="Del Fabbro C."/>
            <person name="Aramini V."/>
            <person name="Copetti D."/>
            <person name="Gonzalez S."/>
            <person name="Horner D.S."/>
            <person name="Falchi R."/>
            <person name="Lucas S."/>
            <person name="Mica E."/>
            <person name="Maldonado J."/>
            <person name="Lazzari B."/>
            <person name="Bielenberg D."/>
            <person name="Pirona R."/>
            <person name="Miculan M."/>
            <person name="Barakat A."/>
            <person name="Testolin R."/>
            <person name="Stella A."/>
            <person name="Tartarini S."/>
            <person name="Tonutti P."/>
            <person name="Arus P."/>
            <person name="Orellana A."/>
            <person name="Wells C."/>
            <person name="Main D."/>
            <person name="Vizzotto G."/>
            <person name="Silva H."/>
            <person name="Salamini F."/>
            <person name="Schmutz J."/>
            <person name="Morgante M."/>
            <person name="Rokhsar D.S."/>
        </authorList>
    </citation>
    <scope>NUCLEOTIDE SEQUENCE [LARGE SCALE GENOMIC DNA]</scope>
    <source>
        <strain evidence="8">cv. Nemared</strain>
    </source>
</reference>
<dbReference type="EMBL" id="CM007656">
    <property type="protein sequence ID" value="ONI02930.1"/>
    <property type="molecule type" value="Genomic_DNA"/>
</dbReference>
<evidence type="ECO:0000256" key="3">
    <source>
        <dbReference type="ARBA" id="ARBA00022801"/>
    </source>
</evidence>
<evidence type="ECO:0000313" key="8">
    <source>
        <dbReference type="Proteomes" id="UP000006882"/>
    </source>
</evidence>
<protein>
    <recommendedName>
        <fullName evidence="6">Alkaline/neutral invertase</fullName>
        <ecNumber evidence="6">3.2.1.26</ecNumber>
    </recommendedName>
</protein>
<evidence type="ECO:0000256" key="2">
    <source>
        <dbReference type="ARBA" id="ARBA00007671"/>
    </source>
</evidence>
<dbReference type="Pfam" id="PF12899">
    <property type="entry name" value="Glyco_hydro_100"/>
    <property type="match status" value="2"/>
</dbReference>
<evidence type="ECO:0000256" key="1">
    <source>
        <dbReference type="ARBA" id="ARBA00000094"/>
    </source>
</evidence>
<name>A0A251NVX4_PRUPE</name>
<keyword evidence="8" id="KW-1185">Reference proteome</keyword>
<keyword evidence="5 6" id="KW-0326">Glycosidase</keyword>
<dbReference type="Gramene" id="ONI02930">
    <property type="protein sequence ID" value="ONI02930"/>
    <property type="gene ID" value="PRUPE_6G229900"/>
</dbReference>
<dbReference type="InterPro" id="IPR008928">
    <property type="entry name" value="6-hairpin_glycosidase_sf"/>
</dbReference>
<evidence type="ECO:0000256" key="6">
    <source>
        <dbReference type="RuleBase" id="RU367047"/>
    </source>
</evidence>
<dbReference type="PANTHER" id="PTHR31916">
    <property type="match status" value="1"/>
</dbReference>
<dbReference type="Proteomes" id="UP000006882">
    <property type="component" value="Chromosome G6"/>
</dbReference>
<evidence type="ECO:0000313" key="7">
    <source>
        <dbReference type="EMBL" id="ONI02930.1"/>
    </source>
</evidence>
<comment type="similarity">
    <text evidence="2 6">Belongs to the glycosyl hydrolase 100 family.</text>
</comment>
<keyword evidence="4 6" id="KW-0119">Carbohydrate metabolism</keyword>
<dbReference type="GO" id="GO:0005987">
    <property type="term" value="P:sucrose catabolic process"/>
    <property type="evidence" value="ECO:0000318"/>
    <property type="project" value="GO_Central"/>
</dbReference>
<sequence>MNLLQVFVRDFVPSGLARLMKNDPDGQSVKTFLLQTPRLQGWGTAIDEFTPVRAEPVDSALWWIVLLRSYIEGTGDRTFKENLEVQKALKLIFHRFLSVSFDTFPTLLCADGCCMIDSRMVRIHGYPIEIQALFYFALRCAWGLLEQELHAKELLEQIDKRLTDLRFHIQNYYWLDVAQLNNIYRYKTKEYSSTAAGKFNVVPDSIPAWVFDFMPLRGGWFLVGNCIAILSSLATPEQATAIMDLIEEHWEVLIGEIPLKIAYPALEGHEWRVITGSDPKNTAWSYHNGGSWPTLLWLFTAACIKASRLEMAKRAIEQVEQRMSKDNWPEYYDGKVGRYVGMEARKLVPRTVAGYLVTKLMMENPATLHVVSLQN</sequence>
<dbReference type="SUPFAM" id="SSF48208">
    <property type="entry name" value="Six-hairpin glycosidases"/>
    <property type="match status" value="1"/>
</dbReference>
<accession>A0A251NVX4</accession>
<dbReference type="Gene3D" id="1.50.10.10">
    <property type="match status" value="1"/>
</dbReference>
<evidence type="ECO:0000256" key="4">
    <source>
        <dbReference type="ARBA" id="ARBA00023277"/>
    </source>
</evidence>
<comment type="catalytic activity">
    <reaction evidence="1 6">
        <text>Hydrolysis of terminal non-reducing beta-D-fructofuranoside residues in beta-D-fructofuranosides.</text>
        <dbReference type="EC" id="3.2.1.26"/>
    </reaction>
</comment>
<dbReference type="GO" id="GO:0033926">
    <property type="term" value="F:endo-alpha-N-acetylgalactosaminidase activity"/>
    <property type="evidence" value="ECO:0007669"/>
    <property type="project" value="UniProtKB-UniRule"/>
</dbReference>
<evidence type="ECO:0000256" key="5">
    <source>
        <dbReference type="ARBA" id="ARBA00023295"/>
    </source>
</evidence>